<evidence type="ECO:0000256" key="1">
    <source>
        <dbReference type="SAM" id="SignalP"/>
    </source>
</evidence>
<name>A0AA37TKZ9_9GAMM</name>
<evidence type="ECO:0000313" key="3">
    <source>
        <dbReference type="Proteomes" id="UP001157439"/>
    </source>
</evidence>
<evidence type="ECO:0000313" key="2">
    <source>
        <dbReference type="EMBL" id="GLS82438.1"/>
    </source>
</evidence>
<keyword evidence="3" id="KW-1185">Reference proteome</keyword>
<dbReference type="Proteomes" id="UP001157439">
    <property type="component" value="Unassembled WGS sequence"/>
</dbReference>
<feature type="signal peptide" evidence="1">
    <location>
        <begin position="1"/>
        <end position="22"/>
    </location>
</feature>
<reference evidence="2 3" key="1">
    <citation type="journal article" date="2014" name="Int. J. Syst. Evol. Microbiol.">
        <title>Complete genome sequence of Corynebacterium casei LMG S-19264T (=DSM 44701T), isolated from a smear-ripened cheese.</title>
        <authorList>
            <consortium name="US DOE Joint Genome Institute (JGI-PGF)"/>
            <person name="Walter F."/>
            <person name="Albersmeier A."/>
            <person name="Kalinowski J."/>
            <person name="Ruckert C."/>
        </authorList>
    </citation>
    <scope>NUCLEOTIDE SEQUENCE [LARGE SCALE GENOMIC DNA]</scope>
    <source>
        <strain evidence="2 3">NBRC 112785</strain>
    </source>
</reference>
<dbReference type="RefSeq" id="WP_095497990.1">
    <property type="nucleotide sequence ID" value="NZ_BSPO01000001.1"/>
</dbReference>
<dbReference type="AlphaFoldDB" id="A0AA37TKZ9"/>
<proteinExistence type="predicted"/>
<organism evidence="2 3">
    <name type="scientific">Paraferrimonas haliotis</name>
    <dbReference type="NCBI Taxonomy" id="2013866"/>
    <lineage>
        <taxon>Bacteria</taxon>
        <taxon>Pseudomonadati</taxon>
        <taxon>Pseudomonadota</taxon>
        <taxon>Gammaproteobacteria</taxon>
        <taxon>Alteromonadales</taxon>
        <taxon>Ferrimonadaceae</taxon>
        <taxon>Paraferrimonas</taxon>
    </lineage>
</organism>
<protein>
    <submittedName>
        <fullName evidence="2">Uncharacterized protein</fullName>
    </submittedName>
</protein>
<accession>A0AA37TKZ9</accession>
<comment type="caution">
    <text evidence="2">The sequence shown here is derived from an EMBL/GenBank/DDBJ whole genome shotgun (WGS) entry which is preliminary data.</text>
</comment>
<gene>
    <name evidence="2" type="ORF">GCM10007894_04150</name>
</gene>
<dbReference type="EMBL" id="BSPO01000001">
    <property type="protein sequence ID" value="GLS82438.1"/>
    <property type="molecule type" value="Genomic_DNA"/>
</dbReference>
<sequence length="127" mass="13973">MNKFLTASILIIVSFLSPIATADSIQSRPGVQAGFDAIGPSIDELYVRYVTSARIVDTCIAQGLAPKESRPAFNYYAHDDSIDLFADKNLADYEEAESYAKQFIADTDKDTISEICGQVASLTRYDF</sequence>
<keyword evidence="1" id="KW-0732">Signal</keyword>
<feature type="chain" id="PRO_5041470020" evidence="1">
    <location>
        <begin position="23"/>
        <end position="127"/>
    </location>
</feature>